<sequence>MTEIASVLGDAQRAAEARGGLVDKLLAGKMITTPKVEAAFRAVPRHLFTPEVSLEAAYADDVVRTKRDEHGVVLSSVSAPWLQARMLESARVGPGMRCLEVGSGGYNAALMAELVGPTGDVTTVDIDSEVIDRARRRLAAAGYDQVRVVLADAEDGVPASAAYDVILVTAQAWDIPPAWTGQLVEGGRLVVPLRLRGLNRTVTFESRGGWLESTSVLFSGFVPMRGAGAHDKPRLPLDGERIALVFDDDLPESADQLAGVLDMPRADVDTGVIFPNMVSFETLQLWLATAFDGYCHLTVDKEKAAGRIPPTVGMGHAAVDGASLAYLGGHKVDDDMFRFKVHGFGPDAATLAEAFAAQVRHWNHAHRDGPGPRVTVHPRTTPDSELPTGRVIDRRHSRIVLSWP</sequence>
<dbReference type="GO" id="GO:0005737">
    <property type="term" value="C:cytoplasm"/>
    <property type="evidence" value="ECO:0007669"/>
    <property type="project" value="UniProtKB-SubCell"/>
</dbReference>
<dbReference type="EMBL" id="JAEACQ010000289">
    <property type="protein sequence ID" value="MBL7631921.1"/>
    <property type="molecule type" value="Genomic_DNA"/>
</dbReference>
<dbReference type="PANTHER" id="PTHR11579">
    <property type="entry name" value="PROTEIN-L-ISOASPARTATE O-METHYLTRANSFERASE"/>
    <property type="match status" value="1"/>
</dbReference>
<protein>
    <recommendedName>
        <fullName evidence="4">Protein-L-isoaspartate O-methyltransferase</fullName>
        <ecNumber evidence="3">2.1.1.77</ecNumber>
    </recommendedName>
    <alternativeName>
        <fullName evidence="11">L-isoaspartyl protein carboxyl methyltransferase</fullName>
    </alternativeName>
    <alternativeName>
        <fullName evidence="9">Protein L-isoaspartyl methyltransferase</fullName>
    </alternativeName>
    <alternativeName>
        <fullName evidence="10">Protein-beta-aspartate methyltransferase</fullName>
    </alternativeName>
</protein>
<dbReference type="CDD" id="cd02440">
    <property type="entry name" value="AdoMet_MTases"/>
    <property type="match status" value="1"/>
</dbReference>
<keyword evidence="5" id="KW-0963">Cytoplasm</keyword>
<comment type="similarity">
    <text evidence="2">Belongs to the methyltransferase superfamily. L-isoaspartyl/D-aspartyl protein methyltransferase family.</text>
</comment>
<evidence type="ECO:0000256" key="2">
    <source>
        <dbReference type="ARBA" id="ARBA00005369"/>
    </source>
</evidence>
<dbReference type="SUPFAM" id="SSF53335">
    <property type="entry name" value="S-adenosyl-L-methionine-dependent methyltransferases"/>
    <property type="match status" value="1"/>
</dbReference>
<dbReference type="RefSeq" id="WP_203003806.1">
    <property type="nucleotide sequence ID" value="NZ_JADWYU010000109.1"/>
</dbReference>
<comment type="caution">
    <text evidence="12">The sequence shown here is derived from an EMBL/GenBank/DDBJ whole genome shotgun (WGS) entry which is preliminary data.</text>
</comment>
<evidence type="ECO:0000256" key="1">
    <source>
        <dbReference type="ARBA" id="ARBA00004496"/>
    </source>
</evidence>
<evidence type="ECO:0000256" key="6">
    <source>
        <dbReference type="ARBA" id="ARBA00022603"/>
    </source>
</evidence>
<dbReference type="Gene3D" id="3.40.50.150">
    <property type="entry name" value="Vaccinia Virus protein VP39"/>
    <property type="match status" value="1"/>
</dbReference>
<name>A0A937UV64_9ACTN</name>
<keyword evidence="7" id="KW-0808">Transferase</keyword>
<dbReference type="EC" id="2.1.1.77" evidence="3"/>
<evidence type="ECO:0000256" key="11">
    <source>
        <dbReference type="ARBA" id="ARBA00031350"/>
    </source>
</evidence>
<dbReference type="Pfam" id="PF01135">
    <property type="entry name" value="PCMT"/>
    <property type="match status" value="1"/>
</dbReference>
<evidence type="ECO:0000256" key="7">
    <source>
        <dbReference type="ARBA" id="ARBA00022679"/>
    </source>
</evidence>
<evidence type="ECO:0000313" key="13">
    <source>
        <dbReference type="Proteomes" id="UP000604475"/>
    </source>
</evidence>
<evidence type="ECO:0000256" key="5">
    <source>
        <dbReference type="ARBA" id="ARBA00022490"/>
    </source>
</evidence>
<dbReference type="InterPro" id="IPR029063">
    <property type="entry name" value="SAM-dependent_MTases_sf"/>
</dbReference>
<evidence type="ECO:0000313" key="12">
    <source>
        <dbReference type="EMBL" id="MBL7631921.1"/>
    </source>
</evidence>
<dbReference type="AlphaFoldDB" id="A0A937UV64"/>
<dbReference type="NCBIfam" id="TIGR04364">
    <property type="entry name" value="methyltran_FxLD"/>
    <property type="match status" value="1"/>
</dbReference>
<evidence type="ECO:0000256" key="10">
    <source>
        <dbReference type="ARBA" id="ARBA00031323"/>
    </source>
</evidence>
<evidence type="ECO:0000256" key="9">
    <source>
        <dbReference type="ARBA" id="ARBA00030757"/>
    </source>
</evidence>
<evidence type="ECO:0000256" key="3">
    <source>
        <dbReference type="ARBA" id="ARBA00011890"/>
    </source>
</evidence>
<gene>
    <name evidence="12" type="primary">fxlM</name>
    <name evidence="12" type="ORF">I7412_33140</name>
</gene>
<dbReference type="PANTHER" id="PTHR11579:SF0">
    <property type="entry name" value="PROTEIN-L-ISOASPARTATE(D-ASPARTATE) O-METHYLTRANSFERASE"/>
    <property type="match status" value="1"/>
</dbReference>
<accession>A0A937UV64</accession>
<dbReference type="InterPro" id="IPR000682">
    <property type="entry name" value="PCMT"/>
</dbReference>
<evidence type="ECO:0000256" key="8">
    <source>
        <dbReference type="ARBA" id="ARBA00022691"/>
    </source>
</evidence>
<dbReference type="GO" id="GO:0004719">
    <property type="term" value="F:protein-L-isoaspartate (D-aspartate) O-methyltransferase activity"/>
    <property type="evidence" value="ECO:0007669"/>
    <property type="project" value="UniProtKB-EC"/>
</dbReference>
<dbReference type="GO" id="GO:0032259">
    <property type="term" value="P:methylation"/>
    <property type="evidence" value="ECO:0007669"/>
    <property type="project" value="UniProtKB-KW"/>
</dbReference>
<keyword evidence="13" id="KW-1185">Reference proteome</keyword>
<dbReference type="Proteomes" id="UP000604475">
    <property type="component" value="Unassembled WGS sequence"/>
</dbReference>
<reference evidence="12" key="1">
    <citation type="submission" date="2020-12" db="EMBL/GenBank/DDBJ databases">
        <title>Genomic characterization of non-nitrogen-fixing Frankia strains.</title>
        <authorList>
            <person name="Carlos-Shanley C."/>
            <person name="Guerra T."/>
            <person name="Hahn D."/>
        </authorList>
    </citation>
    <scope>NUCLEOTIDE SEQUENCE</scope>
    <source>
        <strain evidence="12">CN6</strain>
    </source>
</reference>
<keyword evidence="8" id="KW-0949">S-adenosyl-L-methionine</keyword>
<evidence type="ECO:0000256" key="4">
    <source>
        <dbReference type="ARBA" id="ARBA00013346"/>
    </source>
</evidence>
<dbReference type="InterPro" id="IPR027573">
    <property type="entry name" value="Methyltran_FxLD"/>
</dbReference>
<comment type="subcellular location">
    <subcellularLocation>
        <location evidence="1">Cytoplasm</location>
    </subcellularLocation>
</comment>
<proteinExistence type="inferred from homology"/>
<organism evidence="12 13">
    <name type="scientific">Frankia nepalensis</name>
    <dbReference type="NCBI Taxonomy" id="1836974"/>
    <lineage>
        <taxon>Bacteria</taxon>
        <taxon>Bacillati</taxon>
        <taxon>Actinomycetota</taxon>
        <taxon>Actinomycetes</taxon>
        <taxon>Frankiales</taxon>
        <taxon>Frankiaceae</taxon>
        <taxon>Frankia</taxon>
    </lineage>
</organism>
<keyword evidence="6 12" id="KW-0489">Methyltransferase</keyword>